<dbReference type="UniPathway" id="UPA00219"/>
<feature type="domain" description="Glycosyl transferase family 28 C-terminal" evidence="13">
    <location>
        <begin position="188"/>
        <end position="351"/>
    </location>
</feature>
<dbReference type="GO" id="GO:0009252">
    <property type="term" value="P:peptidoglycan biosynthetic process"/>
    <property type="evidence" value="ECO:0007669"/>
    <property type="project" value="UniProtKB-UniRule"/>
</dbReference>
<keyword evidence="9 10" id="KW-0961">Cell wall biogenesis/degradation</keyword>
<evidence type="ECO:0000256" key="7">
    <source>
        <dbReference type="ARBA" id="ARBA00023136"/>
    </source>
</evidence>
<keyword evidence="2 10" id="KW-0132">Cell division</keyword>
<sequence>MFAKKECRLVVAGGGTGGHLFPGIAIAKAFCKKQPGTRVLFIGTDRAFEKKCVTREGFAHSVAGASGIKGLGLKRKIAAALKLPLSVVGCMIKLIRFRADAVVGVGGFSSGPVILAAWLLRRPVVLHEQNSVPGIANRLSARFAKKIYLTFPGSAAWFPEEKCTLSGNPVREEILGIETGRRDAASPTLLVVGGSQGAVALNRAVTEALPRLKALGLTVIHQCGDADVERVKSCYAEAGVHGEILAFIDNMSGAYARADLVLCRAGATTLAELTAIGKGAVLVPFPHATDNHQEINARYLEDNGAARMILEADLTGDGLAALLAELLDAPEALSAMDQNAKKLGRPDASQHVADGILGLTKKTT</sequence>
<accession>A0A1G5AC46</accession>
<dbReference type="STRING" id="419481.SAMN05216233_10129"/>
<dbReference type="CDD" id="cd03785">
    <property type="entry name" value="GT28_MurG"/>
    <property type="match status" value="1"/>
</dbReference>
<dbReference type="GO" id="GO:0005886">
    <property type="term" value="C:plasma membrane"/>
    <property type="evidence" value="ECO:0007669"/>
    <property type="project" value="UniProtKB-SubCell"/>
</dbReference>
<evidence type="ECO:0000256" key="2">
    <source>
        <dbReference type="ARBA" id="ARBA00022618"/>
    </source>
</evidence>
<dbReference type="AlphaFoldDB" id="A0A1G5AC46"/>
<dbReference type="GO" id="GO:0051991">
    <property type="term" value="F:UDP-N-acetyl-D-glucosamine:N-acetylmuramoyl-L-alanyl-D-glutamyl-meso-2,6-diaminopimelyl-D-alanyl-D-alanine-diphosphoundecaprenol 4-beta-N-acetylglucosaminlytransferase activity"/>
    <property type="evidence" value="ECO:0007669"/>
    <property type="project" value="RHEA"/>
</dbReference>
<dbReference type="Proteomes" id="UP000198870">
    <property type="component" value="Unassembled WGS sequence"/>
</dbReference>
<gene>
    <name evidence="10" type="primary">murG</name>
    <name evidence="14" type="ORF">SAMN05216233_10129</name>
</gene>
<feature type="binding site" evidence="10">
    <location>
        <begin position="16"/>
        <end position="18"/>
    </location>
    <ligand>
        <name>UDP-N-acetyl-alpha-D-glucosamine</name>
        <dbReference type="ChEBI" id="CHEBI:57705"/>
    </ligand>
</feature>
<evidence type="ECO:0000259" key="12">
    <source>
        <dbReference type="Pfam" id="PF03033"/>
    </source>
</evidence>
<keyword evidence="1 10" id="KW-1003">Cell membrane</keyword>
<dbReference type="SUPFAM" id="SSF53756">
    <property type="entry name" value="UDP-Glycosyltransferase/glycogen phosphorylase"/>
    <property type="match status" value="1"/>
</dbReference>
<evidence type="ECO:0000259" key="13">
    <source>
        <dbReference type="Pfam" id="PF04101"/>
    </source>
</evidence>
<feature type="transmembrane region" description="Helical" evidence="11">
    <location>
        <begin position="101"/>
        <end position="120"/>
    </location>
</feature>
<keyword evidence="3 10" id="KW-0328">Glycosyltransferase</keyword>
<dbReference type="InterPro" id="IPR007235">
    <property type="entry name" value="Glyco_trans_28_C"/>
</dbReference>
<dbReference type="Pfam" id="PF03033">
    <property type="entry name" value="Glyco_transf_28"/>
    <property type="match status" value="1"/>
</dbReference>
<feature type="binding site" evidence="10">
    <location>
        <position position="293"/>
    </location>
    <ligand>
        <name>UDP-N-acetyl-alpha-D-glucosamine</name>
        <dbReference type="ChEBI" id="CHEBI:57705"/>
    </ligand>
</feature>
<dbReference type="OrthoDB" id="9808936at2"/>
<dbReference type="RefSeq" id="WP_092207063.1">
    <property type="nucleotide sequence ID" value="NZ_FMUX01000001.1"/>
</dbReference>
<keyword evidence="5 10" id="KW-0133">Cell shape</keyword>
<dbReference type="GO" id="GO:0051301">
    <property type="term" value="P:cell division"/>
    <property type="evidence" value="ECO:0007669"/>
    <property type="project" value="UniProtKB-KW"/>
</dbReference>
<feature type="binding site" evidence="10">
    <location>
        <position position="195"/>
    </location>
    <ligand>
        <name>UDP-N-acetyl-alpha-D-glucosamine</name>
        <dbReference type="ChEBI" id="CHEBI:57705"/>
    </ligand>
</feature>
<dbReference type="PANTHER" id="PTHR21015">
    <property type="entry name" value="UDP-N-ACETYLGLUCOSAMINE--N-ACETYLMURAMYL-(PENTAPEPTIDE) PYROPHOSPHORYL-UNDECAPRENOL N-ACETYLGLUCOSAMINE TRANSFERASE 1"/>
    <property type="match status" value="1"/>
</dbReference>
<comment type="caution">
    <text evidence="10">Lacks conserved residue(s) required for the propagation of feature annotation.</text>
</comment>
<dbReference type="GO" id="GO:0071555">
    <property type="term" value="P:cell wall organization"/>
    <property type="evidence" value="ECO:0007669"/>
    <property type="project" value="UniProtKB-KW"/>
</dbReference>
<keyword evidence="6 10" id="KW-0573">Peptidoglycan synthesis</keyword>
<name>A0A1G5AC46_9BACT</name>
<keyword evidence="15" id="KW-1185">Reference proteome</keyword>
<dbReference type="InterPro" id="IPR006009">
    <property type="entry name" value="GlcNAc_MurG"/>
</dbReference>
<evidence type="ECO:0000313" key="14">
    <source>
        <dbReference type="EMBL" id="SCX75444.1"/>
    </source>
</evidence>
<comment type="function">
    <text evidence="10">Cell wall formation. Catalyzes the transfer of a GlcNAc subunit on undecaprenyl-pyrophosphoryl-MurNAc-pentapeptide (lipid intermediate I) to form undecaprenyl-pyrophosphoryl-MurNAc-(pentapeptide)GlcNAc (lipid intermediate II).</text>
</comment>
<keyword evidence="4 10" id="KW-0808">Transferase</keyword>
<keyword evidence="11" id="KW-0812">Transmembrane</keyword>
<dbReference type="NCBIfam" id="TIGR01133">
    <property type="entry name" value="murG"/>
    <property type="match status" value="1"/>
</dbReference>
<evidence type="ECO:0000256" key="8">
    <source>
        <dbReference type="ARBA" id="ARBA00023306"/>
    </source>
</evidence>
<reference evidence="14 15" key="1">
    <citation type="submission" date="2016-10" db="EMBL/GenBank/DDBJ databases">
        <authorList>
            <person name="de Groot N.N."/>
        </authorList>
    </citation>
    <scope>NUCLEOTIDE SEQUENCE [LARGE SCALE GENOMIC DNA]</scope>
    <source>
        <strain evidence="14 15">AA1</strain>
    </source>
</reference>
<dbReference type="EC" id="2.4.1.227" evidence="10"/>
<keyword evidence="7 10" id="KW-0472">Membrane</keyword>
<dbReference type="Pfam" id="PF04101">
    <property type="entry name" value="Glyco_tran_28_C"/>
    <property type="match status" value="1"/>
</dbReference>
<proteinExistence type="inferred from homology"/>
<organism evidence="14 15">
    <name type="scientific">Desulfoluna spongiiphila</name>
    <dbReference type="NCBI Taxonomy" id="419481"/>
    <lineage>
        <taxon>Bacteria</taxon>
        <taxon>Pseudomonadati</taxon>
        <taxon>Thermodesulfobacteriota</taxon>
        <taxon>Desulfobacteria</taxon>
        <taxon>Desulfobacterales</taxon>
        <taxon>Desulfolunaceae</taxon>
        <taxon>Desulfoluna</taxon>
    </lineage>
</organism>
<feature type="domain" description="Glycosyltransferase family 28 N-terminal" evidence="12">
    <location>
        <begin position="10"/>
        <end position="148"/>
    </location>
</feature>
<evidence type="ECO:0000256" key="9">
    <source>
        <dbReference type="ARBA" id="ARBA00023316"/>
    </source>
</evidence>
<evidence type="ECO:0000256" key="4">
    <source>
        <dbReference type="ARBA" id="ARBA00022679"/>
    </source>
</evidence>
<keyword evidence="8 10" id="KW-0131">Cell cycle</keyword>
<dbReference type="PANTHER" id="PTHR21015:SF22">
    <property type="entry name" value="GLYCOSYLTRANSFERASE"/>
    <property type="match status" value="1"/>
</dbReference>
<dbReference type="GO" id="GO:0050511">
    <property type="term" value="F:undecaprenyldiphospho-muramoylpentapeptide beta-N-acetylglucosaminyltransferase activity"/>
    <property type="evidence" value="ECO:0007669"/>
    <property type="project" value="UniProtKB-UniRule"/>
</dbReference>
<feature type="binding site" evidence="10">
    <location>
        <position position="171"/>
    </location>
    <ligand>
        <name>UDP-N-acetyl-alpha-D-glucosamine</name>
        <dbReference type="ChEBI" id="CHEBI:57705"/>
    </ligand>
</feature>
<dbReference type="Gene3D" id="3.40.50.2000">
    <property type="entry name" value="Glycogen Phosphorylase B"/>
    <property type="match status" value="2"/>
</dbReference>
<comment type="similarity">
    <text evidence="10">Belongs to the glycosyltransferase 28 family. MurG subfamily.</text>
</comment>
<evidence type="ECO:0000256" key="1">
    <source>
        <dbReference type="ARBA" id="ARBA00022475"/>
    </source>
</evidence>
<dbReference type="GO" id="GO:0005975">
    <property type="term" value="P:carbohydrate metabolic process"/>
    <property type="evidence" value="ECO:0007669"/>
    <property type="project" value="InterPro"/>
</dbReference>
<comment type="pathway">
    <text evidence="10">Cell wall biogenesis; peptidoglycan biosynthesis.</text>
</comment>
<comment type="catalytic activity">
    <reaction evidence="10">
        <text>di-trans,octa-cis-undecaprenyl diphospho-N-acetyl-alpha-D-muramoyl-L-alanyl-D-glutamyl-meso-2,6-diaminopimeloyl-D-alanyl-D-alanine + UDP-N-acetyl-alpha-D-glucosamine = di-trans,octa-cis-undecaprenyl diphospho-[N-acetyl-alpha-D-glucosaminyl-(1-&gt;4)]-N-acetyl-alpha-D-muramoyl-L-alanyl-D-glutamyl-meso-2,6-diaminopimeloyl-D-alanyl-D-alanine + UDP + H(+)</text>
        <dbReference type="Rhea" id="RHEA:31227"/>
        <dbReference type="ChEBI" id="CHEBI:15378"/>
        <dbReference type="ChEBI" id="CHEBI:57705"/>
        <dbReference type="ChEBI" id="CHEBI:58223"/>
        <dbReference type="ChEBI" id="CHEBI:61387"/>
        <dbReference type="ChEBI" id="CHEBI:61388"/>
        <dbReference type="EC" id="2.4.1.227"/>
    </reaction>
</comment>
<keyword evidence="11" id="KW-1133">Transmembrane helix</keyword>
<protein>
    <recommendedName>
        <fullName evidence="10">UDP-N-acetylglucosamine--N-acetylmuramyl-(pentapeptide) pyrophosphoryl-undecaprenol N-acetylglucosamine transferase</fullName>
        <ecNumber evidence="10">2.4.1.227</ecNumber>
    </recommendedName>
    <alternativeName>
        <fullName evidence="10">Undecaprenyl-PP-MurNAc-pentapeptide-UDPGlcNAc GlcNAc transferase</fullName>
    </alternativeName>
</protein>
<dbReference type="InterPro" id="IPR004276">
    <property type="entry name" value="GlycoTrans_28_N"/>
</dbReference>
<dbReference type="GO" id="GO:0008360">
    <property type="term" value="P:regulation of cell shape"/>
    <property type="evidence" value="ECO:0007669"/>
    <property type="project" value="UniProtKB-KW"/>
</dbReference>
<dbReference type="HAMAP" id="MF_00033">
    <property type="entry name" value="MurG"/>
    <property type="match status" value="1"/>
</dbReference>
<evidence type="ECO:0000256" key="11">
    <source>
        <dbReference type="SAM" id="Phobius"/>
    </source>
</evidence>
<comment type="subcellular location">
    <subcellularLocation>
        <location evidence="10">Cell membrane</location>
        <topology evidence="10">Peripheral membrane protein</topology>
        <orientation evidence="10">Cytoplasmic side</orientation>
    </subcellularLocation>
</comment>
<feature type="binding site" evidence="10">
    <location>
        <position position="248"/>
    </location>
    <ligand>
        <name>UDP-N-acetyl-alpha-D-glucosamine</name>
        <dbReference type="ChEBI" id="CHEBI:57705"/>
    </ligand>
</feature>
<feature type="binding site" evidence="10">
    <location>
        <position position="130"/>
    </location>
    <ligand>
        <name>UDP-N-acetyl-alpha-D-glucosamine</name>
        <dbReference type="ChEBI" id="CHEBI:57705"/>
    </ligand>
</feature>
<evidence type="ECO:0000256" key="3">
    <source>
        <dbReference type="ARBA" id="ARBA00022676"/>
    </source>
</evidence>
<evidence type="ECO:0000256" key="6">
    <source>
        <dbReference type="ARBA" id="ARBA00022984"/>
    </source>
</evidence>
<dbReference type="EMBL" id="FMUX01000001">
    <property type="protein sequence ID" value="SCX75444.1"/>
    <property type="molecule type" value="Genomic_DNA"/>
</dbReference>
<evidence type="ECO:0000313" key="15">
    <source>
        <dbReference type="Proteomes" id="UP000198870"/>
    </source>
</evidence>
<evidence type="ECO:0000256" key="10">
    <source>
        <dbReference type="HAMAP-Rule" id="MF_00033"/>
    </source>
</evidence>
<evidence type="ECO:0000256" key="5">
    <source>
        <dbReference type="ARBA" id="ARBA00022960"/>
    </source>
</evidence>